<dbReference type="Gramene" id="MELO3C028378.2.1">
    <property type="protein sequence ID" value="MELO3C028378.2.1"/>
    <property type="gene ID" value="MELO3C028378.2"/>
</dbReference>
<evidence type="ECO:0000256" key="1">
    <source>
        <dbReference type="SAM" id="MobiDB-lite"/>
    </source>
</evidence>
<accession>A0A9I9E410</accession>
<evidence type="ECO:0000313" key="2">
    <source>
        <dbReference type="EnsemblPlants" id="MELO3C028378.2.1"/>
    </source>
</evidence>
<dbReference type="AlphaFoldDB" id="A0A9I9E410"/>
<protein>
    <submittedName>
        <fullName evidence="2">Uncharacterized protein</fullName>
    </submittedName>
</protein>
<feature type="compositionally biased region" description="Basic residues" evidence="1">
    <location>
        <begin position="26"/>
        <end position="37"/>
    </location>
</feature>
<sequence>ENSTESSRRTPRDSYARRAVSTAVSRSRRPKPSQRHLRASENRS</sequence>
<organism evidence="2">
    <name type="scientific">Cucumis melo</name>
    <name type="common">Muskmelon</name>
    <dbReference type="NCBI Taxonomy" id="3656"/>
    <lineage>
        <taxon>Eukaryota</taxon>
        <taxon>Viridiplantae</taxon>
        <taxon>Streptophyta</taxon>
        <taxon>Embryophyta</taxon>
        <taxon>Tracheophyta</taxon>
        <taxon>Spermatophyta</taxon>
        <taxon>Magnoliopsida</taxon>
        <taxon>eudicotyledons</taxon>
        <taxon>Gunneridae</taxon>
        <taxon>Pentapetalae</taxon>
        <taxon>rosids</taxon>
        <taxon>fabids</taxon>
        <taxon>Cucurbitales</taxon>
        <taxon>Cucurbitaceae</taxon>
        <taxon>Benincaseae</taxon>
        <taxon>Cucumis</taxon>
    </lineage>
</organism>
<feature type="compositionally biased region" description="Basic and acidic residues" evidence="1">
    <location>
        <begin position="1"/>
        <end position="16"/>
    </location>
</feature>
<proteinExistence type="predicted"/>
<name>A0A9I9E410_CUCME</name>
<feature type="region of interest" description="Disordered" evidence="1">
    <location>
        <begin position="1"/>
        <end position="44"/>
    </location>
</feature>
<reference evidence="2" key="1">
    <citation type="submission" date="2023-03" db="UniProtKB">
        <authorList>
            <consortium name="EnsemblPlants"/>
        </authorList>
    </citation>
    <scope>IDENTIFICATION</scope>
</reference>
<dbReference type="EnsemblPlants" id="MELO3C028378.2.1">
    <property type="protein sequence ID" value="MELO3C028378.2.1"/>
    <property type="gene ID" value="MELO3C028378.2"/>
</dbReference>